<dbReference type="GO" id="GO:0008412">
    <property type="term" value="F:4-hydroxybenzoate polyprenyltransferase activity"/>
    <property type="evidence" value="ECO:0007669"/>
    <property type="project" value="UniProtKB-UniRule"/>
</dbReference>
<evidence type="ECO:0000256" key="7">
    <source>
        <dbReference type="ARBA" id="ARBA00022688"/>
    </source>
</evidence>
<dbReference type="InterPro" id="IPR039653">
    <property type="entry name" value="Prenyltransferase"/>
</dbReference>
<dbReference type="Gene3D" id="1.20.120.1780">
    <property type="entry name" value="UbiA prenyltransferase"/>
    <property type="match status" value="1"/>
</dbReference>
<dbReference type="FunFam" id="1.10.357.140:FF:000008">
    <property type="entry name" value="4-hydroxybenzoate octaprenyltransferase"/>
    <property type="match status" value="1"/>
</dbReference>
<protein>
    <recommendedName>
        <fullName evidence="11 12">4-hydroxybenzoate octaprenyltransferase</fullName>
        <ecNumber evidence="11 12">2.5.1.39</ecNumber>
    </recommendedName>
    <alternativeName>
        <fullName evidence="11">4-HB polyprenyltransferase</fullName>
    </alternativeName>
</protein>
<keyword evidence="8 11" id="KW-0812">Transmembrane</keyword>
<dbReference type="HAMAP" id="MF_01635">
    <property type="entry name" value="UbiA"/>
    <property type="match status" value="1"/>
</dbReference>
<gene>
    <name evidence="11 13" type="primary">ubiA</name>
    <name evidence="13" type="ORF">GCM10011450_13510</name>
</gene>
<comment type="pathway">
    <text evidence="11">Cofactor biosynthesis; ubiquinone biosynthesis.</text>
</comment>
<dbReference type="Proteomes" id="UP000608345">
    <property type="component" value="Unassembled WGS sequence"/>
</dbReference>
<comment type="cofactor">
    <cofactor evidence="1 11">
        <name>Mg(2+)</name>
        <dbReference type="ChEBI" id="CHEBI:18420"/>
    </cofactor>
</comment>
<proteinExistence type="inferred from homology"/>
<evidence type="ECO:0000256" key="12">
    <source>
        <dbReference type="NCBIfam" id="TIGR01474"/>
    </source>
</evidence>
<keyword evidence="11" id="KW-0460">Magnesium</keyword>
<dbReference type="InterPro" id="IPR006370">
    <property type="entry name" value="HB_polyprenyltransferase-like"/>
</dbReference>
<keyword evidence="6 11" id="KW-0808">Transferase</keyword>
<evidence type="ECO:0000256" key="11">
    <source>
        <dbReference type="HAMAP-Rule" id="MF_01635"/>
    </source>
</evidence>
<dbReference type="EC" id="2.5.1.39" evidence="11 12"/>
<dbReference type="CDD" id="cd13959">
    <property type="entry name" value="PT_UbiA_COQ2"/>
    <property type="match status" value="1"/>
</dbReference>
<evidence type="ECO:0000256" key="2">
    <source>
        <dbReference type="ARBA" id="ARBA00004141"/>
    </source>
</evidence>
<dbReference type="InterPro" id="IPR044878">
    <property type="entry name" value="UbiA_sf"/>
</dbReference>
<comment type="catalytic activity">
    <reaction evidence="11">
        <text>all-trans-octaprenyl diphosphate + 4-hydroxybenzoate = 4-hydroxy-3-(all-trans-octaprenyl)benzoate + diphosphate</text>
        <dbReference type="Rhea" id="RHEA:27782"/>
        <dbReference type="ChEBI" id="CHEBI:1617"/>
        <dbReference type="ChEBI" id="CHEBI:17879"/>
        <dbReference type="ChEBI" id="CHEBI:33019"/>
        <dbReference type="ChEBI" id="CHEBI:57711"/>
        <dbReference type="EC" id="2.5.1.39"/>
    </reaction>
</comment>
<keyword evidence="10 11" id="KW-0472">Membrane</keyword>
<evidence type="ECO:0000256" key="8">
    <source>
        <dbReference type="ARBA" id="ARBA00022692"/>
    </source>
</evidence>
<dbReference type="EMBL" id="BMYS01000007">
    <property type="protein sequence ID" value="GGW84799.1"/>
    <property type="molecule type" value="Genomic_DNA"/>
</dbReference>
<feature type="transmembrane region" description="Helical" evidence="11">
    <location>
        <begin position="305"/>
        <end position="323"/>
    </location>
</feature>
<dbReference type="AlphaFoldDB" id="A0A918JM21"/>
<dbReference type="NCBIfam" id="TIGR01474">
    <property type="entry name" value="ubiA_proteo"/>
    <property type="match status" value="1"/>
</dbReference>
<feature type="transmembrane region" description="Helical" evidence="11">
    <location>
        <begin position="238"/>
        <end position="258"/>
    </location>
</feature>
<reference evidence="13" key="1">
    <citation type="journal article" date="2014" name="Int. J. Syst. Evol. Microbiol.">
        <title>Complete genome sequence of Corynebacterium casei LMG S-19264T (=DSM 44701T), isolated from a smear-ripened cheese.</title>
        <authorList>
            <consortium name="US DOE Joint Genome Institute (JGI-PGF)"/>
            <person name="Walter F."/>
            <person name="Albersmeier A."/>
            <person name="Kalinowski J."/>
            <person name="Ruckert C."/>
        </authorList>
    </citation>
    <scope>NUCLEOTIDE SEQUENCE</scope>
    <source>
        <strain evidence="13">KCTC 23732</strain>
    </source>
</reference>
<feature type="transmembrane region" description="Helical" evidence="11">
    <location>
        <begin position="91"/>
        <end position="108"/>
    </location>
</feature>
<dbReference type="FunFam" id="1.20.120.1780:FF:000001">
    <property type="entry name" value="4-hydroxybenzoate octaprenyltransferase"/>
    <property type="match status" value="1"/>
</dbReference>
<dbReference type="GO" id="GO:0005886">
    <property type="term" value="C:plasma membrane"/>
    <property type="evidence" value="ECO:0007669"/>
    <property type="project" value="UniProtKB-SubCell"/>
</dbReference>
<keyword evidence="14" id="KW-1185">Reference proteome</keyword>
<comment type="subcellular location">
    <subcellularLocation>
        <location evidence="11">Cell inner membrane</location>
        <topology evidence="11">Multi-pass membrane protein</topology>
    </subcellularLocation>
    <subcellularLocation>
        <location evidence="2">Membrane</location>
        <topology evidence="2">Multi-pass membrane protein</topology>
    </subcellularLocation>
</comment>
<evidence type="ECO:0000256" key="6">
    <source>
        <dbReference type="ARBA" id="ARBA00022679"/>
    </source>
</evidence>
<evidence type="ECO:0000313" key="14">
    <source>
        <dbReference type="Proteomes" id="UP000608345"/>
    </source>
</evidence>
<dbReference type="GO" id="GO:0006744">
    <property type="term" value="P:ubiquinone biosynthetic process"/>
    <property type="evidence" value="ECO:0007669"/>
    <property type="project" value="UniProtKB-UniRule"/>
</dbReference>
<evidence type="ECO:0000256" key="1">
    <source>
        <dbReference type="ARBA" id="ARBA00001946"/>
    </source>
</evidence>
<name>A0A918JM21_9BURK</name>
<accession>A0A918JM21</accession>
<reference evidence="13" key="2">
    <citation type="submission" date="2020-09" db="EMBL/GenBank/DDBJ databases">
        <authorList>
            <person name="Sun Q."/>
            <person name="Kim S."/>
        </authorList>
    </citation>
    <scope>NUCLEOTIDE SEQUENCE</scope>
    <source>
        <strain evidence="13">KCTC 23732</strain>
    </source>
</reference>
<keyword evidence="7 11" id="KW-0831">Ubiquinone biosynthesis</keyword>
<keyword evidence="4 11" id="KW-1003">Cell membrane</keyword>
<keyword evidence="5 11" id="KW-0997">Cell inner membrane</keyword>
<dbReference type="PANTHER" id="PTHR11048">
    <property type="entry name" value="PRENYLTRANSFERASES"/>
    <property type="match status" value="1"/>
</dbReference>
<dbReference type="PROSITE" id="PS00943">
    <property type="entry name" value="UBIA"/>
    <property type="match status" value="1"/>
</dbReference>
<dbReference type="PANTHER" id="PTHR11048:SF28">
    <property type="entry name" value="4-HYDROXYBENZOATE POLYPRENYLTRANSFERASE, MITOCHONDRIAL"/>
    <property type="match status" value="1"/>
</dbReference>
<dbReference type="InterPro" id="IPR000537">
    <property type="entry name" value="UbiA_prenyltransferase"/>
</dbReference>
<feature type="transmembrane region" description="Helical" evidence="11">
    <location>
        <begin position="159"/>
        <end position="182"/>
    </location>
</feature>
<feature type="transmembrane region" description="Helical" evidence="11">
    <location>
        <begin position="279"/>
        <end position="299"/>
    </location>
</feature>
<dbReference type="Gene3D" id="1.10.357.140">
    <property type="entry name" value="UbiA prenyltransferase"/>
    <property type="match status" value="1"/>
</dbReference>
<evidence type="ECO:0000256" key="4">
    <source>
        <dbReference type="ARBA" id="ARBA00022475"/>
    </source>
</evidence>
<comment type="function">
    <text evidence="11">Catalyzes the prenylation of para-hydroxybenzoate (PHB) with an all-trans polyprenyl group. Mediates the second step in the final reaction sequence of ubiquinone-8 (UQ-8) biosynthesis, which is the condensation of the polyisoprenoid side chain with PHB, generating the first membrane-bound Q intermediate 3-octaprenyl-4-hydroxybenzoate.</text>
</comment>
<evidence type="ECO:0000256" key="9">
    <source>
        <dbReference type="ARBA" id="ARBA00022989"/>
    </source>
</evidence>
<evidence type="ECO:0000256" key="5">
    <source>
        <dbReference type="ARBA" id="ARBA00022519"/>
    </source>
</evidence>
<dbReference type="InterPro" id="IPR030470">
    <property type="entry name" value="UbiA_prenylTrfase_CS"/>
</dbReference>
<evidence type="ECO:0000256" key="10">
    <source>
        <dbReference type="ARBA" id="ARBA00023136"/>
    </source>
</evidence>
<evidence type="ECO:0000256" key="3">
    <source>
        <dbReference type="ARBA" id="ARBA00005985"/>
    </source>
</evidence>
<evidence type="ECO:0000313" key="13">
    <source>
        <dbReference type="EMBL" id="GGW84799.1"/>
    </source>
</evidence>
<comment type="similarity">
    <text evidence="3 11">Belongs to the UbiA prenyltransferase family.</text>
</comment>
<feature type="transmembrane region" description="Helical" evidence="11">
    <location>
        <begin position="335"/>
        <end position="356"/>
    </location>
</feature>
<feature type="transmembrane region" description="Helical" evidence="11">
    <location>
        <begin position="208"/>
        <end position="226"/>
    </location>
</feature>
<keyword evidence="9 11" id="KW-1133">Transmembrane helix</keyword>
<dbReference type="Pfam" id="PF01040">
    <property type="entry name" value="UbiA"/>
    <property type="match status" value="1"/>
</dbReference>
<sequence>MKQTLSNHPGAVAQHTFAIYSPTDRNRPGFAANLINTLKCGYFHLNQCAKLMTVNTQQPDLSDIHHNDWVKRYLPASWGPYARICRLDRPIGTWLTLLPCIAALIQAANGLPDFWRLFIFCLGALLMRSAGCTINDICDRDFDKHVARTRYRPLTSGQITLKQAYVFLFAQLALAASLLFFINSYSRWLAVLLVPIVFIYPLCKRFTYWPQAVLGVAFNWGMLMAWSDTQNTVPAAAIAMWLGAVMWQIGYDTIYAYADMQDDIKLGLRSTALKFGEKGLIWLSGFYAATSLLWIWAGLDMGMGWGYGVFMAIIVLHFFWQLYTFDINRRDKSFALFRANIWTGIFLIAGALLGSATSI</sequence>
<comment type="caution">
    <text evidence="13">The sequence shown here is derived from an EMBL/GenBank/DDBJ whole genome shotgun (WGS) entry which is preliminary data.</text>
</comment>
<organism evidence="13 14">
    <name type="scientific">Advenella faeciporci</name>
    <dbReference type="NCBI Taxonomy" id="797535"/>
    <lineage>
        <taxon>Bacteria</taxon>
        <taxon>Pseudomonadati</taxon>
        <taxon>Pseudomonadota</taxon>
        <taxon>Betaproteobacteria</taxon>
        <taxon>Burkholderiales</taxon>
        <taxon>Alcaligenaceae</taxon>
    </lineage>
</organism>